<sequence length="350" mass="37459">MRYRKPFAVALLAISSLLLATGCRDSRSIPMADGRPQITIMVGGLEKVIYLPAMLAQQLGAFEANDLDVKLLGEQSGASAETALLTGDVQAVVGFYDHTIDLQAKDQCLQTVVQFADVPGEVELVSTADADAIRTPADFRGRKLGVTSLGSSTDFLTQALAGQAGLSTSDYTRVKVGAGQTFIAGMNHDGIDAGMTTDPTVAKMVQSGDARILTDMRNEEGTRAALGGLYPASSLYMKCDTVAAHPEIVQKLANAFVRTLRWIDTHTPEEIAATMPSQYAGSDPALYVRSIRDSIGMFNGDGLMKPEGAQNVLRILGRYSRNVAPVRDRIDLAATYTNQFVEQAHKAPAQ</sequence>
<dbReference type="Gene3D" id="3.40.190.10">
    <property type="entry name" value="Periplasmic binding protein-like II"/>
    <property type="match status" value="2"/>
</dbReference>
<dbReference type="InterPro" id="IPR015168">
    <property type="entry name" value="SsuA/THI5"/>
</dbReference>
<dbReference type="PROSITE" id="PS51257">
    <property type="entry name" value="PROKAR_LIPOPROTEIN"/>
    <property type="match status" value="1"/>
</dbReference>
<evidence type="ECO:0000256" key="2">
    <source>
        <dbReference type="ARBA" id="ARBA00010742"/>
    </source>
</evidence>
<dbReference type="PANTHER" id="PTHR30024">
    <property type="entry name" value="ALIPHATIC SULFONATES-BINDING PROTEIN-RELATED"/>
    <property type="match status" value="1"/>
</dbReference>
<feature type="chain" id="PRO_5046927940" evidence="4">
    <location>
        <begin position="21"/>
        <end position="350"/>
    </location>
</feature>
<protein>
    <submittedName>
        <fullName evidence="6">Nitrate ABC transporter substrate-binding protein</fullName>
    </submittedName>
</protein>
<evidence type="ECO:0000256" key="3">
    <source>
        <dbReference type="ARBA" id="ARBA00022729"/>
    </source>
</evidence>
<name>A0ABQ2K4Y9_9NOCA</name>
<evidence type="ECO:0000256" key="4">
    <source>
        <dbReference type="SAM" id="SignalP"/>
    </source>
</evidence>
<organism evidence="6 7">
    <name type="scientific">Nocardia rhizosphaerihabitans</name>
    <dbReference type="NCBI Taxonomy" id="1691570"/>
    <lineage>
        <taxon>Bacteria</taxon>
        <taxon>Bacillati</taxon>
        <taxon>Actinomycetota</taxon>
        <taxon>Actinomycetes</taxon>
        <taxon>Mycobacteriales</taxon>
        <taxon>Nocardiaceae</taxon>
        <taxon>Nocardia</taxon>
    </lineage>
</organism>
<evidence type="ECO:0000313" key="6">
    <source>
        <dbReference type="EMBL" id="GGN69853.1"/>
    </source>
</evidence>
<accession>A0ABQ2K4Y9</accession>
<evidence type="ECO:0000256" key="1">
    <source>
        <dbReference type="ARBA" id="ARBA00004418"/>
    </source>
</evidence>
<gene>
    <name evidence="6" type="primary">ssuA</name>
    <name evidence="6" type="ORF">GCM10011610_08530</name>
</gene>
<dbReference type="Proteomes" id="UP000658127">
    <property type="component" value="Unassembled WGS sequence"/>
</dbReference>
<dbReference type="RefSeq" id="WP_189023951.1">
    <property type="nucleotide sequence ID" value="NZ_BMNE01000001.1"/>
</dbReference>
<dbReference type="EMBL" id="BMNE01000001">
    <property type="protein sequence ID" value="GGN69853.1"/>
    <property type="molecule type" value="Genomic_DNA"/>
</dbReference>
<keyword evidence="3 4" id="KW-0732">Signal</keyword>
<comment type="subcellular location">
    <subcellularLocation>
        <location evidence="1">Periplasm</location>
    </subcellularLocation>
</comment>
<evidence type="ECO:0000259" key="5">
    <source>
        <dbReference type="Pfam" id="PF09084"/>
    </source>
</evidence>
<feature type="domain" description="SsuA/THI5-like" evidence="5">
    <location>
        <begin position="52"/>
        <end position="263"/>
    </location>
</feature>
<reference evidence="7" key="1">
    <citation type="journal article" date="2019" name="Int. J. Syst. Evol. Microbiol.">
        <title>The Global Catalogue of Microorganisms (GCM) 10K type strain sequencing project: providing services to taxonomists for standard genome sequencing and annotation.</title>
        <authorList>
            <consortium name="The Broad Institute Genomics Platform"/>
            <consortium name="The Broad Institute Genome Sequencing Center for Infectious Disease"/>
            <person name="Wu L."/>
            <person name="Ma J."/>
        </authorList>
    </citation>
    <scope>NUCLEOTIDE SEQUENCE [LARGE SCALE GENOMIC DNA]</scope>
    <source>
        <strain evidence="7">CGMCC 4.7329</strain>
    </source>
</reference>
<dbReference type="PANTHER" id="PTHR30024:SF47">
    <property type="entry name" value="TAURINE-BINDING PERIPLASMIC PROTEIN"/>
    <property type="match status" value="1"/>
</dbReference>
<comment type="similarity">
    <text evidence="2">Belongs to the bacterial solute-binding protein SsuA/TauA family.</text>
</comment>
<feature type="signal peptide" evidence="4">
    <location>
        <begin position="1"/>
        <end position="20"/>
    </location>
</feature>
<keyword evidence="7" id="KW-1185">Reference proteome</keyword>
<evidence type="ECO:0000313" key="7">
    <source>
        <dbReference type="Proteomes" id="UP000658127"/>
    </source>
</evidence>
<dbReference type="SUPFAM" id="SSF53850">
    <property type="entry name" value="Periplasmic binding protein-like II"/>
    <property type="match status" value="1"/>
</dbReference>
<comment type="caution">
    <text evidence="6">The sequence shown here is derived from an EMBL/GenBank/DDBJ whole genome shotgun (WGS) entry which is preliminary data.</text>
</comment>
<dbReference type="Pfam" id="PF09084">
    <property type="entry name" value="NMT1"/>
    <property type="match status" value="1"/>
</dbReference>
<proteinExistence type="inferred from homology"/>